<dbReference type="Pfam" id="PF07734">
    <property type="entry name" value="FBA_1"/>
    <property type="match status" value="1"/>
</dbReference>
<dbReference type="InterPro" id="IPR015915">
    <property type="entry name" value="Kelch-typ_b-propeller"/>
</dbReference>
<feature type="domain" description="F-box" evidence="2">
    <location>
        <begin position="5"/>
        <end position="51"/>
    </location>
</feature>
<dbReference type="Gene3D" id="1.20.1280.50">
    <property type="match status" value="1"/>
</dbReference>
<reference evidence="3 4" key="1">
    <citation type="journal article" date="2023" name="G3 (Bethesda)">
        <title>A haplotype-resolved chromosome-scale genome for Quercus rubra L. provides insights into the genetics of adaptive traits for red oak species.</title>
        <authorList>
            <person name="Kapoor B."/>
            <person name="Jenkins J."/>
            <person name="Schmutz J."/>
            <person name="Zhebentyayeva T."/>
            <person name="Kuelheim C."/>
            <person name="Coggeshall M."/>
            <person name="Heim C."/>
            <person name="Lasky J.R."/>
            <person name="Leites L."/>
            <person name="Islam-Faridi N."/>
            <person name="Romero-Severson J."/>
            <person name="DeLeo V.L."/>
            <person name="Lucas S.M."/>
            <person name="Lazic D."/>
            <person name="Gailing O."/>
            <person name="Carlson J."/>
            <person name="Staton M."/>
        </authorList>
    </citation>
    <scope>NUCLEOTIDE SEQUENCE [LARGE SCALE GENOMIC DNA]</scope>
    <source>
        <strain evidence="3">Pseudo-F2</strain>
    </source>
</reference>
<evidence type="ECO:0000313" key="4">
    <source>
        <dbReference type="Proteomes" id="UP001324115"/>
    </source>
</evidence>
<dbReference type="SUPFAM" id="SSF117281">
    <property type="entry name" value="Kelch motif"/>
    <property type="match status" value="1"/>
</dbReference>
<dbReference type="InterPro" id="IPR006527">
    <property type="entry name" value="F-box-assoc_dom_typ1"/>
</dbReference>
<feature type="compositionally biased region" description="Basic residues" evidence="1">
    <location>
        <begin position="441"/>
        <end position="450"/>
    </location>
</feature>
<dbReference type="AlphaFoldDB" id="A0AAN7ICI1"/>
<dbReference type="InterPro" id="IPR017451">
    <property type="entry name" value="F-box-assoc_interact_dom"/>
</dbReference>
<name>A0AAN7ICI1_QUERU</name>
<dbReference type="PANTHER" id="PTHR31672">
    <property type="entry name" value="BNACNNG10540D PROTEIN"/>
    <property type="match status" value="1"/>
</dbReference>
<evidence type="ECO:0000259" key="2">
    <source>
        <dbReference type="PROSITE" id="PS50181"/>
    </source>
</evidence>
<dbReference type="PROSITE" id="PS50181">
    <property type="entry name" value="FBOX"/>
    <property type="match status" value="1"/>
</dbReference>
<dbReference type="CDD" id="cd22157">
    <property type="entry name" value="F-box_AtFBW1-like"/>
    <property type="match status" value="1"/>
</dbReference>
<protein>
    <recommendedName>
        <fullName evidence="2">F-box domain-containing protein</fullName>
    </recommendedName>
</protein>
<evidence type="ECO:0000256" key="1">
    <source>
        <dbReference type="SAM" id="MobiDB-lite"/>
    </source>
</evidence>
<dbReference type="Proteomes" id="UP001324115">
    <property type="component" value="Unassembled WGS sequence"/>
</dbReference>
<evidence type="ECO:0000313" key="3">
    <source>
        <dbReference type="EMBL" id="KAK4564964.1"/>
    </source>
</evidence>
<gene>
    <name evidence="3" type="ORF">RGQ29_006850</name>
</gene>
<dbReference type="SMART" id="SM00256">
    <property type="entry name" value="FBOX"/>
    <property type="match status" value="1"/>
</dbReference>
<dbReference type="Pfam" id="PF12937">
    <property type="entry name" value="F-box-like"/>
    <property type="match status" value="1"/>
</dbReference>
<dbReference type="SUPFAM" id="SSF81383">
    <property type="entry name" value="F-box domain"/>
    <property type="match status" value="1"/>
</dbReference>
<dbReference type="InterPro" id="IPR050796">
    <property type="entry name" value="SCF_F-box_component"/>
</dbReference>
<accession>A0AAN7ICI1</accession>
<feature type="region of interest" description="Disordered" evidence="1">
    <location>
        <begin position="439"/>
        <end position="458"/>
    </location>
</feature>
<comment type="caution">
    <text evidence="3">The sequence shown here is derived from an EMBL/GenBank/DDBJ whole genome shotgun (WGS) entry which is preliminary data.</text>
</comment>
<dbReference type="PANTHER" id="PTHR31672:SF10">
    <property type="entry name" value="F-BOX DOMAIN-CONTAINING PROTEIN"/>
    <property type="match status" value="1"/>
</dbReference>
<sequence length="458" mass="52544">MSDNLSMLDSLPHEILTNVFVRLPIKSIVTCTTVCKTWKSLIQNPTFISNHLHHSSNNNNKHPLLLFRLCSLELAEAVSEMTVEENEKEQYVLHFDNQDFNEYARFDDFAFHGQSYGGIFHVVGTCNGLIFLADDLYGYHYNFFLWNPCVRKFVKLPKPNITFFSHGGYDATVGFGFDSKTNDYKVVRFVTLEEKGQKGKSPPEVEVYSLSTGKWRMVTALPPIGAARGREPEAFVNGALHWVALRKTGNKFLNFVMVFDLGDEVFREIALPKLSDQNGDEYWVRVSISAYGNSLALFQRGFSIHCFGIWVMKDYADASSWTKIISWADEGLIEGIPRSHCMPTAIGFRKSGEVILEMYGGYLVSRDLETQEIKDLRIRGYANTFADSYVESLVLLDKPNQQRKRQKRKRNNNRKQICGPMLYKIHRFQFFSRCKTQNRSWSKHSKHRKGNNLGGSNS</sequence>
<proteinExistence type="predicted"/>
<dbReference type="EMBL" id="JAXUIC010000011">
    <property type="protein sequence ID" value="KAK4564964.1"/>
    <property type="molecule type" value="Genomic_DNA"/>
</dbReference>
<dbReference type="NCBIfam" id="TIGR01640">
    <property type="entry name" value="F_box_assoc_1"/>
    <property type="match status" value="1"/>
</dbReference>
<keyword evidence="4" id="KW-1185">Reference proteome</keyword>
<dbReference type="InterPro" id="IPR001810">
    <property type="entry name" value="F-box_dom"/>
</dbReference>
<dbReference type="InterPro" id="IPR036047">
    <property type="entry name" value="F-box-like_dom_sf"/>
</dbReference>
<organism evidence="3 4">
    <name type="scientific">Quercus rubra</name>
    <name type="common">Northern red oak</name>
    <name type="synonym">Quercus borealis</name>
    <dbReference type="NCBI Taxonomy" id="3512"/>
    <lineage>
        <taxon>Eukaryota</taxon>
        <taxon>Viridiplantae</taxon>
        <taxon>Streptophyta</taxon>
        <taxon>Embryophyta</taxon>
        <taxon>Tracheophyta</taxon>
        <taxon>Spermatophyta</taxon>
        <taxon>Magnoliopsida</taxon>
        <taxon>eudicotyledons</taxon>
        <taxon>Gunneridae</taxon>
        <taxon>Pentapetalae</taxon>
        <taxon>rosids</taxon>
        <taxon>fabids</taxon>
        <taxon>Fagales</taxon>
        <taxon>Fagaceae</taxon>
        <taxon>Quercus</taxon>
    </lineage>
</organism>